<dbReference type="OrthoDB" id="1440774at2"/>
<keyword evidence="2" id="KW-1185">Reference proteome</keyword>
<accession>A0A1G8EE14</accession>
<dbReference type="NCBIfam" id="TIGR01200">
    <property type="entry name" value="GLPGLI"/>
    <property type="match status" value="1"/>
</dbReference>
<evidence type="ECO:0000313" key="1">
    <source>
        <dbReference type="EMBL" id="SDH68152.1"/>
    </source>
</evidence>
<organism evidence="1 2">
    <name type="scientific">Chryseobacterium taeanense</name>
    <dbReference type="NCBI Taxonomy" id="311334"/>
    <lineage>
        <taxon>Bacteria</taxon>
        <taxon>Pseudomonadati</taxon>
        <taxon>Bacteroidota</taxon>
        <taxon>Flavobacteriia</taxon>
        <taxon>Flavobacteriales</taxon>
        <taxon>Weeksellaceae</taxon>
        <taxon>Chryseobacterium group</taxon>
        <taxon>Chryseobacterium</taxon>
    </lineage>
</organism>
<evidence type="ECO:0000313" key="2">
    <source>
        <dbReference type="Proteomes" id="UP000198869"/>
    </source>
</evidence>
<dbReference type="STRING" id="311334.SAMN05421846_101538"/>
<dbReference type="EMBL" id="FNDW01000001">
    <property type="protein sequence ID" value="SDH68152.1"/>
    <property type="molecule type" value="Genomic_DNA"/>
</dbReference>
<dbReference type="InterPro" id="IPR005901">
    <property type="entry name" value="GLPGLI"/>
</dbReference>
<dbReference type="RefSeq" id="WP_089854249.1">
    <property type="nucleotide sequence ID" value="NZ_FNDW01000001.1"/>
</dbReference>
<protein>
    <submittedName>
        <fullName evidence="1">GLPGLI family protein</fullName>
    </submittedName>
</protein>
<dbReference type="Proteomes" id="UP000198869">
    <property type="component" value="Unassembled WGS sequence"/>
</dbReference>
<gene>
    <name evidence="1" type="ORF">SAMN05421846_101538</name>
</gene>
<reference evidence="2" key="1">
    <citation type="submission" date="2016-10" db="EMBL/GenBank/DDBJ databases">
        <authorList>
            <person name="Varghese N."/>
            <person name="Submissions S."/>
        </authorList>
    </citation>
    <scope>NUCLEOTIDE SEQUENCE [LARGE SCALE GENOMIC DNA]</scope>
    <source>
        <strain evidence="2">DSM 17071</strain>
    </source>
</reference>
<proteinExistence type="predicted"/>
<sequence>MKSKVITFILVLFNILSFSQEKVDISISYKLTYKIDSTSEKVNKENFILFANKDKSIYESIAKYFKDSLSKQPNQDQAAIAIKYGTKNDYYIIYNSKDKVLSHFQPNLDANIYFSTNYKIQWKIEQKTKEILNLKCRKATTKMFGRKWTAWFAEEYPLPFGPYKFNGLPGLILELYDSKKLL</sequence>
<name>A0A1G8EE14_9FLAO</name>
<dbReference type="Pfam" id="PF09697">
    <property type="entry name" value="Porph_ging"/>
    <property type="match status" value="1"/>
</dbReference>
<dbReference type="AlphaFoldDB" id="A0A1G8EE14"/>